<dbReference type="RefSeq" id="WP_167490321.1">
    <property type="nucleotide sequence ID" value="NZ_CP046173.1"/>
</dbReference>
<accession>A0A6G9ZC11</accession>
<sequence>MDEMPEIREWLRRIENDAGQGYHIRRDQNPPYGWNLMNPTGTIVCSGPLDRLELWVIRRNIDQAQGLTARAAKAGYRLVCEAYSCHTWTLLDEEDSERIHSATTLDQIEQWLNE</sequence>
<reference evidence="1 2" key="1">
    <citation type="journal article" date="2019" name="ACS Chem. Biol.">
        <title>Identification and Mobilization of a Cryptic Antibiotic Biosynthesis Gene Locus from a Human-Pathogenic Nocardia Isolate.</title>
        <authorList>
            <person name="Herisse M."/>
            <person name="Ishida K."/>
            <person name="Porter J.L."/>
            <person name="Howden B."/>
            <person name="Hertweck C."/>
            <person name="Stinear T.P."/>
            <person name="Pidot S.J."/>
        </authorList>
    </citation>
    <scope>NUCLEOTIDE SEQUENCE [LARGE SCALE GENOMIC DNA]</scope>
    <source>
        <strain evidence="1 2">AUSMDU00012715</strain>
    </source>
</reference>
<name>A0A6G9ZC11_9NOCA</name>
<evidence type="ECO:0000313" key="2">
    <source>
        <dbReference type="Proteomes" id="UP000500953"/>
    </source>
</evidence>
<dbReference type="AlphaFoldDB" id="A0A6G9ZC11"/>
<proteinExistence type="predicted"/>
<dbReference type="Proteomes" id="UP000500953">
    <property type="component" value="Chromosome"/>
</dbReference>
<organism evidence="1 2">
    <name type="scientific">Nocardia terpenica</name>
    <dbReference type="NCBI Taxonomy" id="455432"/>
    <lineage>
        <taxon>Bacteria</taxon>
        <taxon>Bacillati</taxon>
        <taxon>Actinomycetota</taxon>
        <taxon>Actinomycetes</taxon>
        <taxon>Mycobacteriales</taxon>
        <taxon>Nocardiaceae</taxon>
        <taxon>Nocardia</taxon>
    </lineage>
</organism>
<protein>
    <submittedName>
        <fullName evidence="1">Uncharacterized protein</fullName>
    </submittedName>
</protein>
<evidence type="ECO:0000313" key="1">
    <source>
        <dbReference type="EMBL" id="QIS22931.1"/>
    </source>
</evidence>
<dbReference type="EMBL" id="CP046173">
    <property type="protein sequence ID" value="QIS22931.1"/>
    <property type="molecule type" value="Genomic_DNA"/>
</dbReference>
<gene>
    <name evidence="1" type="ORF">F6W96_35920</name>
</gene>